<dbReference type="InterPro" id="IPR018392">
    <property type="entry name" value="LysM"/>
</dbReference>
<dbReference type="RefSeq" id="WP_132276267.1">
    <property type="nucleotide sequence ID" value="NZ_JAOBST010000016.1"/>
</dbReference>
<dbReference type="Proteomes" id="UP000295710">
    <property type="component" value="Unassembled WGS sequence"/>
</dbReference>
<proteinExistence type="predicted"/>
<name>A0A4V2WSN2_9FIRM</name>
<dbReference type="PROSITE" id="PS51782">
    <property type="entry name" value="LYSM"/>
    <property type="match status" value="1"/>
</dbReference>
<comment type="caution">
    <text evidence="2">The sequence shown here is derived from an EMBL/GenBank/DDBJ whole genome shotgun (WGS) entry which is preliminary data.</text>
</comment>
<dbReference type="Pfam" id="PF01476">
    <property type="entry name" value="LysM"/>
    <property type="match status" value="1"/>
</dbReference>
<accession>A0A4V2WSN2</accession>
<dbReference type="CDD" id="cd00118">
    <property type="entry name" value="LysM"/>
    <property type="match status" value="1"/>
</dbReference>
<dbReference type="AlphaFoldDB" id="A0A4V2WSN2"/>
<evidence type="ECO:0000313" key="2">
    <source>
        <dbReference type="EMBL" id="TDA22300.1"/>
    </source>
</evidence>
<dbReference type="Gene3D" id="3.10.350.10">
    <property type="entry name" value="LysM domain"/>
    <property type="match status" value="1"/>
</dbReference>
<feature type="domain" description="LysM" evidence="1">
    <location>
        <begin position="60"/>
        <end position="111"/>
    </location>
</feature>
<dbReference type="InterPro" id="IPR036779">
    <property type="entry name" value="LysM_dom_sf"/>
</dbReference>
<evidence type="ECO:0000259" key="1">
    <source>
        <dbReference type="PROSITE" id="PS51782"/>
    </source>
</evidence>
<keyword evidence="3" id="KW-1185">Reference proteome</keyword>
<dbReference type="EMBL" id="SMMX01000004">
    <property type="protein sequence ID" value="TDA22300.1"/>
    <property type="molecule type" value="Genomic_DNA"/>
</dbReference>
<protein>
    <submittedName>
        <fullName evidence="2">LysM peptidoglycan-binding domain-containing protein</fullName>
    </submittedName>
</protein>
<evidence type="ECO:0000313" key="3">
    <source>
        <dbReference type="Proteomes" id="UP000295710"/>
    </source>
</evidence>
<sequence>MNAHRLYAASRRRRQVYMKKFTAAITALVLVLCMSVLLGCNFSDASGSCEKAPVEHRYYKSIEIQPGDTLWGIAEEFMTDEYSSVNEYIDEVKKINGLDSDDIQDSQYLTIAYYDTAFR</sequence>
<organism evidence="2 3">
    <name type="scientific">Extibacter muris</name>
    <dbReference type="NCBI Taxonomy" id="1796622"/>
    <lineage>
        <taxon>Bacteria</taxon>
        <taxon>Bacillati</taxon>
        <taxon>Bacillota</taxon>
        <taxon>Clostridia</taxon>
        <taxon>Lachnospirales</taxon>
        <taxon>Lachnospiraceae</taxon>
        <taxon>Extibacter</taxon>
    </lineage>
</organism>
<gene>
    <name evidence="2" type="ORF">E1963_05925</name>
</gene>
<reference evidence="2 3" key="1">
    <citation type="journal article" date="2016" name="Nat. Microbiol.">
        <title>The Mouse Intestinal Bacterial Collection (miBC) provides host-specific insight into cultured diversity and functional potential of the gut microbiota.</title>
        <authorList>
            <person name="Lagkouvardos I."/>
            <person name="Pukall R."/>
            <person name="Abt B."/>
            <person name="Foesel B.U."/>
            <person name="Meier-Kolthoff J.P."/>
            <person name="Kumar N."/>
            <person name="Bresciani A."/>
            <person name="Martinez I."/>
            <person name="Just S."/>
            <person name="Ziegler C."/>
            <person name="Brugiroux S."/>
            <person name="Garzetti D."/>
            <person name="Wenning M."/>
            <person name="Bui T.P."/>
            <person name="Wang J."/>
            <person name="Hugenholtz F."/>
            <person name="Plugge C.M."/>
            <person name="Peterson D.A."/>
            <person name="Hornef M.W."/>
            <person name="Baines J.F."/>
            <person name="Smidt H."/>
            <person name="Walter J."/>
            <person name="Kristiansen K."/>
            <person name="Nielsen H.B."/>
            <person name="Haller D."/>
            <person name="Overmann J."/>
            <person name="Stecher B."/>
            <person name="Clavel T."/>
        </authorList>
    </citation>
    <scope>NUCLEOTIDE SEQUENCE [LARGE SCALE GENOMIC DNA]</scope>
    <source>
        <strain evidence="2 3">DSM 28560</strain>
    </source>
</reference>